<sequence>MNKKILITGTLLGIIGVILGAFASHGLKNAISEASLRSFEIGVKYQMYHAFFLLVISQFSFLSSNNKKTILILTVLGIILFSLSIYLLTTSVLTGINFKAIGFLTPIGGLMLILAWLLLLFAILKEKNILFEK</sequence>
<reference evidence="7 8" key="1">
    <citation type="submission" date="2018-03" db="EMBL/GenBank/DDBJ databases">
        <title>Mesoflavibacter sp. HG37 and Mesoflavibacter sp. HG96 sp.nov., two marine bacteria isolated from seawater of Western Pacific Ocean.</title>
        <authorList>
            <person name="Cheng H."/>
            <person name="Wu Y.-H."/>
            <person name="Guo L.-L."/>
            <person name="Xu X.-W."/>
        </authorList>
    </citation>
    <scope>NUCLEOTIDE SEQUENCE [LARGE SCALE GENOMIC DNA]</scope>
    <source>
        <strain evidence="7 8">KCTC 32269</strain>
    </source>
</reference>
<dbReference type="EMBL" id="PXOQ01000007">
    <property type="protein sequence ID" value="PSG90084.1"/>
    <property type="molecule type" value="Genomic_DNA"/>
</dbReference>
<keyword evidence="3 6" id="KW-0812">Transmembrane</keyword>
<dbReference type="InterPro" id="IPR006696">
    <property type="entry name" value="DUF423"/>
</dbReference>
<evidence type="ECO:0000256" key="4">
    <source>
        <dbReference type="ARBA" id="ARBA00022989"/>
    </source>
</evidence>
<evidence type="ECO:0000256" key="5">
    <source>
        <dbReference type="ARBA" id="ARBA00023136"/>
    </source>
</evidence>
<feature type="transmembrane region" description="Helical" evidence="6">
    <location>
        <begin position="47"/>
        <end position="63"/>
    </location>
</feature>
<evidence type="ECO:0000256" key="6">
    <source>
        <dbReference type="SAM" id="Phobius"/>
    </source>
</evidence>
<keyword evidence="8" id="KW-1185">Reference proteome</keyword>
<evidence type="ECO:0000256" key="2">
    <source>
        <dbReference type="ARBA" id="ARBA00009694"/>
    </source>
</evidence>
<feature type="transmembrane region" description="Helical" evidence="6">
    <location>
        <begin position="100"/>
        <end position="124"/>
    </location>
</feature>
<dbReference type="OrthoDB" id="9802121at2"/>
<dbReference type="RefSeq" id="WP_106463056.1">
    <property type="nucleotide sequence ID" value="NZ_PXOQ01000007.1"/>
</dbReference>
<dbReference type="Pfam" id="PF04241">
    <property type="entry name" value="DUF423"/>
    <property type="match status" value="1"/>
</dbReference>
<dbReference type="Proteomes" id="UP000238426">
    <property type="component" value="Unassembled WGS sequence"/>
</dbReference>
<accession>A0A2T1NCD2</accession>
<dbReference type="PANTHER" id="PTHR43461:SF1">
    <property type="entry name" value="TRANSMEMBRANE PROTEIN 256"/>
    <property type="match status" value="1"/>
</dbReference>
<comment type="caution">
    <text evidence="7">The sequence shown here is derived from an EMBL/GenBank/DDBJ whole genome shotgun (WGS) entry which is preliminary data.</text>
</comment>
<keyword evidence="5 6" id="KW-0472">Membrane</keyword>
<proteinExistence type="inferred from homology"/>
<organism evidence="7 8">
    <name type="scientific">Aurantibacter aestuarii</name>
    <dbReference type="NCBI Taxonomy" id="1266046"/>
    <lineage>
        <taxon>Bacteria</taxon>
        <taxon>Pseudomonadati</taxon>
        <taxon>Bacteroidota</taxon>
        <taxon>Flavobacteriia</taxon>
        <taxon>Flavobacteriales</taxon>
        <taxon>Flavobacteriaceae</taxon>
        <taxon>Aurantibacter</taxon>
    </lineage>
</organism>
<dbReference type="AlphaFoldDB" id="A0A2T1NCD2"/>
<protein>
    <submittedName>
        <fullName evidence="7">DUF423 domain-containing protein</fullName>
    </submittedName>
</protein>
<evidence type="ECO:0000313" key="7">
    <source>
        <dbReference type="EMBL" id="PSG90084.1"/>
    </source>
</evidence>
<dbReference type="GO" id="GO:0005886">
    <property type="term" value="C:plasma membrane"/>
    <property type="evidence" value="ECO:0007669"/>
    <property type="project" value="TreeGrafter"/>
</dbReference>
<dbReference type="PANTHER" id="PTHR43461">
    <property type="entry name" value="TRANSMEMBRANE PROTEIN 256"/>
    <property type="match status" value="1"/>
</dbReference>
<comment type="subcellular location">
    <subcellularLocation>
        <location evidence="1">Membrane</location>
        <topology evidence="1">Multi-pass membrane protein</topology>
    </subcellularLocation>
</comment>
<evidence type="ECO:0000256" key="1">
    <source>
        <dbReference type="ARBA" id="ARBA00004141"/>
    </source>
</evidence>
<gene>
    <name evidence="7" type="ORF">C7H52_02070</name>
</gene>
<evidence type="ECO:0000313" key="8">
    <source>
        <dbReference type="Proteomes" id="UP000238426"/>
    </source>
</evidence>
<comment type="similarity">
    <text evidence="2">Belongs to the UPF0382 family.</text>
</comment>
<feature type="transmembrane region" description="Helical" evidence="6">
    <location>
        <begin position="70"/>
        <end position="88"/>
    </location>
</feature>
<keyword evidence="4 6" id="KW-1133">Transmembrane helix</keyword>
<name>A0A2T1NCD2_9FLAO</name>
<evidence type="ECO:0000256" key="3">
    <source>
        <dbReference type="ARBA" id="ARBA00022692"/>
    </source>
</evidence>